<dbReference type="AlphaFoldDB" id="Q97MF7"/>
<gene>
    <name evidence="4" type="ordered locus">CA_C0241</name>
</gene>
<dbReference type="GeneID" id="44996737"/>
<keyword evidence="2" id="KW-0067">ATP-binding</keyword>
<dbReference type="OrthoDB" id="9804819at2"/>
<dbReference type="Pfam" id="PF00005">
    <property type="entry name" value="ABC_tran"/>
    <property type="match status" value="1"/>
</dbReference>
<dbReference type="HOGENOM" id="CLU_000604_1_2_9"/>
<feature type="domain" description="ABC transporter" evidence="3">
    <location>
        <begin position="3"/>
        <end position="233"/>
    </location>
</feature>
<dbReference type="STRING" id="272562.CA_C0241"/>
<dbReference type="SUPFAM" id="SSF52540">
    <property type="entry name" value="P-loop containing nucleoside triphosphate hydrolases"/>
    <property type="match status" value="1"/>
</dbReference>
<dbReference type="InterPro" id="IPR017871">
    <property type="entry name" value="ABC_transporter-like_CS"/>
</dbReference>
<dbReference type="Proteomes" id="UP000000814">
    <property type="component" value="Chromosome"/>
</dbReference>
<dbReference type="KEGG" id="cac:CA_C0241"/>
<dbReference type="PANTHER" id="PTHR43582">
    <property type="entry name" value="LINEARMYCIN RESISTANCE ATP-BINDING PROTEIN LNRL"/>
    <property type="match status" value="1"/>
</dbReference>
<dbReference type="RefSeq" id="WP_010963564.1">
    <property type="nucleotide sequence ID" value="NC_003030.1"/>
</dbReference>
<dbReference type="Gene3D" id="3.40.50.300">
    <property type="entry name" value="P-loop containing nucleotide triphosphate hydrolases"/>
    <property type="match status" value="1"/>
</dbReference>
<reference evidence="4 5" key="1">
    <citation type="journal article" date="2001" name="J. Bacteriol.">
        <title>Genome sequence and comparative analysis of the solvent-producing bacterium Clostridium acetobutylicum.</title>
        <authorList>
            <person name="Nolling J."/>
            <person name="Breton G."/>
            <person name="Omelchenko M.V."/>
            <person name="Makarova K.S."/>
            <person name="Zeng Q."/>
            <person name="Gibson R."/>
            <person name="Lee H.M."/>
            <person name="Dubois J."/>
            <person name="Qiu D."/>
            <person name="Hitti J."/>
            <person name="Wolf Y.I."/>
            <person name="Tatusov R.L."/>
            <person name="Sabathe F."/>
            <person name="Doucette-Stamm L."/>
            <person name="Soucaille P."/>
            <person name="Daly M.J."/>
            <person name="Bennett G.N."/>
            <person name="Koonin E.V."/>
            <person name="Smith D.R."/>
        </authorList>
    </citation>
    <scope>NUCLEOTIDE SEQUENCE [LARGE SCALE GENOMIC DNA]</scope>
    <source>
        <strain evidence="5">ATCC 824 / DSM 792 / JCM 1419 / LMG 5710 / VKM B-1787</strain>
    </source>
</reference>
<dbReference type="GO" id="GO:0016887">
    <property type="term" value="F:ATP hydrolysis activity"/>
    <property type="evidence" value="ECO:0007669"/>
    <property type="project" value="InterPro"/>
</dbReference>
<dbReference type="PROSITE" id="PS50893">
    <property type="entry name" value="ABC_TRANSPORTER_2"/>
    <property type="match status" value="1"/>
</dbReference>
<organism evidence="4 5">
    <name type="scientific">Clostridium acetobutylicum (strain ATCC 824 / DSM 792 / JCM 1419 / IAM 19013 / LMG 5710 / NBRC 13948 / NRRL B-527 / VKM B-1787 / 2291 / W)</name>
    <dbReference type="NCBI Taxonomy" id="272562"/>
    <lineage>
        <taxon>Bacteria</taxon>
        <taxon>Bacillati</taxon>
        <taxon>Bacillota</taxon>
        <taxon>Clostridia</taxon>
        <taxon>Eubacteriales</taxon>
        <taxon>Clostridiaceae</taxon>
        <taxon>Clostridium</taxon>
    </lineage>
</organism>
<accession>Q97MF7</accession>
<dbReference type="PIR" id="C96929">
    <property type="entry name" value="C96929"/>
</dbReference>
<dbReference type="SMART" id="SM00382">
    <property type="entry name" value="AAA"/>
    <property type="match status" value="1"/>
</dbReference>
<keyword evidence="5" id="KW-1185">Reference proteome</keyword>
<proteinExistence type="predicted"/>
<evidence type="ECO:0000313" key="4">
    <source>
        <dbReference type="EMBL" id="AAK78222.1"/>
    </source>
</evidence>
<dbReference type="PANTHER" id="PTHR43582:SF2">
    <property type="entry name" value="LINEARMYCIN RESISTANCE ATP-BINDING PROTEIN LNRL"/>
    <property type="match status" value="1"/>
</dbReference>
<dbReference type="eggNOG" id="COG1131">
    <property type="taxonomic scope" value="Bacteria"/>
</dbReference>
<dbReference type="EMBL" id="AE001437">
    <property type="protein sequence ID" value="AAK78222.1"/>
    <property type="molecule type" value="Genomic_DNA"/>
</dbReference>
<dbReference type="GO" id="GO:0005524">
    <property type="term" value="F:ATP binding"/>
    <property type="evidence" value="ECO:0007669"/>
    <property type="project" value="UniProtKB-KW"/>
</dbReference>
<evidence type="ECO:0000256" key="2">
    <source>
        <dbReference type="ARBA" id="ARBA00022840"/>
    </source>
</evidence>
<dbReference type="InterPro" id="IPR003439">
    <property type="entry name" value="ABC_transporter-like_ATP-bd"/>
</dbReference>
<keyword evidence="1" id="KW-0547">Nucleotide-binding</keyword>
<sequence>MILEIKNLKKTYKEFTAVDSLNLKIEDGEIYGLLGPNGAGKSTTINTITGLTKVDSGEIKIFGKRFNGSDTNIKRNIGVVPQDIAVFSELSAYENVAFFGKLNGLRGAVLKERVKEALDFTGLWDRRKSKPGQYSGGMQRRLNIACAIVHRPKLIIMDEPTVGIDPQSRNHILDSVKKLNEMGSTIIYTSHYMEEIETLCSKITIIDHGKEIATGTKEQLKEMISNEEKVELELSEVTDDLVEAVEGIKNVKKCRRNENMLVIVSDKNSENISTITAKIAEFKSKIISINVEKPSLEGVFLTLTGRKLRD</sequence>
<dbReference type="InterPro" id="IPR003593">
    <property type="entry name" value="AAA+_ATPase"/>
</dbReference>
<dbReference type="InterPro" id="IPR027417">
    <property type="entry name" value="P-loop_NTPase"/>
</dbReference>
<evidence type="ECO:0000259" key="3">
    <source>
        <dbReference type="PROSITE" id="PS50893"/>
    </source>
</evidence>
<dbReference type="PATRIC" id="fig|272562.8.peg.426"/>
<evidence type="ECO:0000256" key="1">
    <source>
        <dbReference type="ARBA" id="ARBA00022741"/>
    </source>
</evidence>
<dbReference type="PROSITE" id="PS00211">
    <property type="entry name" value="ABC_TRANSPORTER_1"/>
    <property type="match status" value="1"/>
</dbReference>
<protein>
    <submittedName>
        <fullName evidence="4">ABC-type multidrug transport system, ATP-ase compoment</fullName>
    </submittedName>
</protein>
<name>Q97MF7_CLOAB</name>
<evidence type="ECO:0000313" key="5">
    <source>
        <dbReference type="Proteomes" id="UP000000814"/>
    </source>
</evidence>